<dbReference type="AlphaFoldDB" id="A0A8J2RCJ6"/>
<name>A0A8J2RCJ6_9CRUS</name>
<evidence type="ECO:0000313" key="5">
    <source>
        <dbReference type="EMBL" id="CAH0098909.1"/>
    </source>
</evidence>
<evidence type="ECO:0000256" key="3">
    <source>
        <dbReference type="ARBA" id="ARBA00022801"/>
    </source>
</evidence>
<keyword evidence="6" id="KW-1185">Reference proteome</keyword>
<dbReference type="EMBL" id="CAKKLH010000011">
    <property type="protein sequence ID" value="CAH0098909.1"/>
    <property type="molecule type" value="Genomic_DNA"/>
</dbReference>
<keyword evidence="1" id="KW-0645">Protease</keyword>
<dbReference type="GO" id="GO:0008233">
    <property type="term" value="F:peptidase activity"/>
    <property type="evidence" value="ECO:0007669"/>
    <property type="project" value="UniProtKB-KW"/>
</dbReference>
<protein>
    <recommendedName>
        <fullName evidence="4">UBP34/UBP24/USP9X/USP9Y-like ARM repeat region domain-containing protein</fullName>
    </recommendedName>
</protein>
<accession>A0A8J2RCJ6</accession>
<evidence type="ECO:0000313" key="6">
    <source>
        <dbReference type="Proteomes" id="UP000789390"/>
    </source>
</evidence>
<evidence type="ECO:0000259" key="4">
    <source>
        <dbReference type="Pfam" id="PF25010"/>
    </source>
</evidence>
<evidence type="ECO:0000256" key="1">
    <source>
        <dbReference type="ARBA" id="ARBA00022670"/>
    </source>
</evidence>
<dbReference type="GO" id="GO:0006508">
    <property type="term" value="P:proteolysis"/>
    <property type="evidence" value="ECO:0007669"/>
    <property type="project" value="UniProtKB-KW"/>
</dbReference>
<sequence length="109" mass="12882">MERVRSTVKDNPANHDPLTYLPDGRYSHVLQVQERLSFFRFLLKDGQLWLCAPQARQIWHCLVERAIFVADREACFKWFSKLMGEEPDLDPEVNREFFEAQILQLDLAS</sequence>
<proteinExistence type="predicted"/>
<evidence type="ECO:0000256" key="2">
    <source>
        <dbReference type="ARBA" id="ARBA00022786"/>
    </source>
</evidence>
<dbReference type="OrthoDB" id="289038at2759"/>
<dbReference type="InterPro" id="IPR056850">
    <property type="entry name" value="ARM_UBP34_24_USP9X_Y"/>
</dbReference>
<feature type="domain" description="UBP34/UBP24/USP9X/USP9Y-like ARM repeat region" evidence="4">
    <location>
        <begin position="1"/>
        <end position="106"/>
    </location>
</feature>
<dbReference type="Proteomes" id="UP000789390">
    <property type="component" value="Unassembled WGS sequence"/>
</dbReference>
<keyword evidence="2" id="KW-0833">Ubl conjugation pathway</keyword>
<comment type="caution">
    <text evidence="5">The sequence shown here is derived from an EMBL/GenBank/DDBJ whole genome shotgun (WGS) entry which is preliminary data.</text>
</comment>
<reference evidence="5" key="1">
    <citation type="submission" date="2021-11" db="EMBL/GenBank/DDBJ databases">
        <authorList>
            <person name="Schell T."/>
        </authorList>
    </citation>
    <scope>NUCLEOTIDE SEQUENCE</scope>
    <source>
        <strain evidence="5">M5</strain>
    </source>
</reference>
<gene>
    <name evidence="5" type="ORF">DGAL_LOCUS1017</name>
</gene>
<keyword evidence="3" id="KW-0378">Hydrolase</keyword>
<organism evidence="5 6">
    <name type="scientific">Daphnia galeata</name>
    <dbReference type="NCBI Taxonomy" id="27404"/>
    <lineage>
        <taxon>Eukaryota</taxon>
        <taxon>Metazoa</taxon>
        <taxon>Ecdysozoa</taxon>
        <taxon>Arthropoda</taxon>
        <taxon>Crustacea</taxon>
        <taxon>Branchiopoda</taxon>
        <taxon>Diplostraca</taxon>
        <taxon>Cladocera</taxon>
        <taxon>Anomopoda</taxon>
        <taxon>Daphniidae</taxon>
        <taxon>Daphnia</taxon>
    </lineage>
</organism>
<dbReference type="Pfam" id="PF25010">
    <property type="entry name" value="ARM_UBP24_USP9X-Y"/>
    <property type="match status" value="1"/>
</dbReference>